<sequence>MLNLPSLDLEDLEEDITEEELKATIFSMPAEKAPGPDGFIRAFYKVAWEIIKEDLLKAVISFFNLNTLQLRDLNSAFICLLPKKDDANGAEHYRPISLIHSLSKIISKLLANRLAPELHELVSPNQSAFIRKRAIHDNFLYVQNMVKFLHKSKKQSLFFKVDIAKAFDTVCWPYLLEVMRYFGFGTRSLNWISNLLATSTSQILLNGVPRPSIAHVSGLRQGDPLSPMLFILAMEPFHRIVKAAESASLLSPIGGRFDRFRCSLYADDVALFMKPEPNDLSALLQLLSFFAQASGLHTNVSKTEIYPIRCEGIDLTSLLANFPGLIKQFPCRYLGLPLHFRKLRKVDFLLLIEKIGSRIPGWKGRLFTSAGRKTLVQSVLSSMPTHHLIALQAPKWVLKRIDRYQRAFLWKGEDPDKTNPGSSLVNWQTFSWKDEGKPWAGMPVPCDETDRRLFQAATSITLGNGEKTSFWHDNWLQKCCPKDIAPSCFRLAKRKQRKVQVVLLGNKWLASFRQFSTVKEIHELVHLGSLLQDVNLSAIPDDISWKWNEAGIYTSKSAYLFQFEGSFASINFSSIWKAPAEPKTSECPFVRQVWNLVCSWLNLAGGNAQATGGTSNWWTEIDRQGSNEQKLKTRGALLTTWWNIWLERNNRIFNSSVISERDIAYFVKQEIDLRSSAFKPP</sequence>
<dbReference type="EMBL" id="CR855114">
    <property type="protein sequence ID" value="CAH66559.1"/>
    <property type="molecule type" value="Genomic_DNA"/>
</dbReference>
<organism evidence="2">
    <name type="scientific">Oryza sativa</name>
    <name type="common">Rice</name>
    <dbReference type="NCBI Taxonomy" id="4530"/>
    <lineage>
        <taxon>Eukaryota</taxon>
        <taxon>Viridiplantae</taxon>
        <taxon>Streptophyta</taxon>
        <taxon>Embryophyta</taxon>
        <taxon>Tracheophyta</taxon>
        <taxon>Spermatophyta</taxon>
        <taxon>Magnoliopsida</taxon>
        <taxon>Liliopsida</taxon>
        <taxon>Poales</taxon>
        <taxon>Poaceae</taxon>
        <taxon>BOP clade</taxon>
        <taxon>Oryzoideae</taxon>
        <taxon>Oryzeae</taxon>
        <taxon>Oryzinae</taxon>
        <taxon>Oryza</taxon>
    </lineage>
</organism>
<dbReference type="Pfam" id="PF00078">
    <property type="entry name" value="RVT_1"/>
    <property type="match status" value="1"/>
</dbReference>
<accession>Q01L12</accession>
<dbReference type="SUPFAM" id="SSF56672">
    <property type="entry name" value="DNA/RNA polymerases"/>
    <property type="match status" value="1"/>
</dbReference>
<protein>
    <submittedName>
        <fullName evidence="2">OSIGBa0113K06.5 protein</fullName>
    </submittedName>
</protein>
<dbReference type="CDD" id="cd01650">
    <property type="entry name" value="RT_nLTR_like"/>
    <property type="match status" value="1"/>
</dbReference>
<dbReference type="PANTHER" id="PTHR19446">
    <property type="entry name" value="REVERSE TRANSCRIPTASES"/>
    <property type="match status" value="1"/>
</dbReference>
<dbReference type="AlphaFoldDB" id="Q01L12"/>
<dbReference type="InterPro" id="IPR000477">
    <property type="entry name" value="RT_dom"/>
</dbReference>
<name>Q01L12_ORYSA</name>
<gene>
    <name evidence="2" type="primary">OSIGBa0113K06.5</name>
</gene>
<proteinExistence type="predicted"/>
<evidence type="ECO:0000313" key="2">
    <source>
        <dbReference type="EMBL" id="CAH66559.1"/>
    </source>
</evidence>
<dbReference type="InterPro" id="IPR043502">
    <property type="entry name" value="DNA/RNA_pol_sf"/>
</dbReference>
<reference evidence="2" key="2">
    <citation type="submission" date="2004-10" db="EMBL/GenBank/DDBJ databases">
        <title>Chromosome-wide comparison between domesticated rice subspecies indica and japonica.</title>
        <authorList>
            <person name="Han B."/>
        </authorList>
    </citation>
    <scope>NUCLEOTIDE SEQUENCE</scope>
</reference>
<evidence type="ECO:0000259" key="1">
    <source>
        <dbReference type="PROSITE" id="PS50878"/>
    </source>
</evidence>
<dbReference type="PROSITE" id="PS50878">
    <property type="entry name" value="RT_POL"/>
    <property type="match status" value="1"/>
</dbReference>
<reference evidence="2" key="1">
    <citation type="journal article" date="2002" name="Nature">
        <title>Sequence and analysis of rice chromosome 4.</title>
        <authorList>
            <person name="Feng Q."/>
            <person name="Zhang Y."/>
            <person name="Hao P."/>
            <person name="Wang S."/>
            <person name="Fu G."/>
            <person name="Huang Y."/>
            <person name="Li Y."/>
            <person name="Zhu J."/>
            <person name="Liu Y."/>
            <person name="Hu X."/>
            <person name="Jia P."/>
            <person name="Zhang Y."/>
            <person name="Zhao Q."/>
            <person name="Ying K."/>
            <person name="Yu S."/>
            <person name="Tang Y."/>
            <person name="Weng Q."/>
            <person name="Zhang L."/>
            <person name="Lu Y."/>
            <person name="Mu J."/>
            <person name="Lu Y."/>
            <person name="Zhang L.S."/>
            <person name="Yu Z."/>
            <person name="Fan D."/>
            <person name="Liu X."/>
            <person name="Lu T."/>
            <person name="Li C."/>
            <person name="Wu Y."/>
            <person name="Sun T."/>
            <person name="Lei H."/>
            <person name="Li T."/>
            <person name="Hu H."/>
            <person name="Guan J."/>
            <person name="Wu M."/>
            <person name="Zhang R."/>
            <person name="Zhou B."/>
            <person name="Chen Z."/>
            <person name="Chen L."/>
            <person name="Jin Z."/>
            <person name="Wang R."/>
            <person name="Yin H."/>
            <person name="Cai Z."/>
            <person name="Ren S."/>
            <person name="Lv G."/>
            <person name="Gu W."/>
            <person name="Zhu G."/>
            <person name="Tu Y."/>
            <person name="Jia J."/>
            <person name="Zhang Y."/>
            <person name="Chen J."/>
            <person name="Kang H."/>
            <person name="Chen X."/>
            <person name="Shao C."/>
            <person name="Sun Y."/>
            <person name="Hu Q."/>
            <person name="Zhang X."/>
            <person name="Zhang W."/>
            <person name="Wang L."/>
            <person name="Ding C."/>
            <person name="Sheng H."/>
            <person name="Gu J."/>
            <person name="Chen S."/>
            <person name="Ni L."/>
            <person name="Zhu F."/>
            <person name="Chen W."/>
            <person name="Lan L."/>
            <person name="Lai Y."/>
            <person name="Cheng Z."/>
            <person name="Gu M."/>
            <person name="Jiang J."/>
            <person name="Li J."/>
            <person name="Hong G."/>
            <person name="Xue Y."/>
            <person name="Han B."/>
        </authorList>
    </citation>
    <scope>NUCLEOTIDE SEQUENCE</scope>
</reference>
<feature type="domain" description="Reverse transcriptase" evidence="1">
    <location>
        <begin position="62"/>
        <end position="338"/>
    </location>
</feature>